<reference evidence="2" key="1">
    <citation type="journal article" date="2015" name="Nature">
        <title>Complex archaea that bridge the gap between prokaryotes and eukaryotes.</title>
        <authorList>
            <person name="Spang A."/>
            <person name="Saw J.H."/>
            <person name="Jorgensen S.L."/>
            <person name="Zaremba-Niedzwiedzka K."/>
            <person name="Martijn J."/>
            <person name="Lind A.E."/>
            <person name="van Eijk R."/>
            <person name="Schleper C."/>
            <person name="Guy L."/>
            <person name="Ettema T.J."/>
        </authorList>
    </citation>
    <scope>NUCLEOTIDE SEQUENCE</scope>
</reference>
<feature type="compositionally biased region" description="Basic and acidic residues" evidence="1">
    <location>
        <begin position="370"/>
        <end position="381"/>
    </location>
</feature>
<dbReference type="SUPFAM" id="SSF109604">
    <property type="entry name" value="HD-domain/PDEase-like"/>
    <property type="match status" value="1"/>
</dbReference>
<dbReference type="AlphaFoldDB" id="A0A0F9G8W1"/>
<comment type="caution">
    <text evidence="2">The sequence shown here is derived from an EMBL/GenBank/DDBJ whole genome shotgun (WGS) entry which is preliminary data.</text>
</comment>
<organism evidence="2">
    <name type="scientific">marine sediment metagenome</name>
    <dbReference type="NCBI Taxonomy" id="412755"/>
    <lineage>
        <taxon>unclassified sequences</taxon>
        <taxon>metagenomes</taxon>
        <taxon>ecological metagenomes</taxon>
    </lineage>
</organism>
<feature type="non-terminal residue" evidence="2">
    <location>
        <position position="381"/>
    </location>
</feature>
<feature type="region of interest" description="Disordered" evidence="1">
    <location>
        <begin position="360"/>
        <end position="381"/>
    </location>
</feature>
<sequence length="381" mass="43103">MMVEKQRLGDWIQTASGTKVWPLDARVEEILLSDIAHHLSNLCRFTGACRKFYSVAQHVVPRGDADILSVLFKVRCTQITMDPGFSGSSWQESVQLVCQLRKGSPTGVVISSISYPFLPLKRTDTAYTIYQSDFNISVEDDYYIEFITDKVAINWSDYDFINLRFDEFSIITQYSTGDDITFDKHYKITNTDSSFIGVEKIELNFGDSVSDSDIASFQIGGIRTETWNRWLKTENISINILAGQNIIENYSKYKNYRRLVLFDDWEANPRLFPHRLIVISGVTYQIVSWKVIYEILMPKTIEVDLVELLMDSVTTSVLEEGLNTVDGVSSPGSIFVNNPIPQGPPGVTDHGVLTGLEDDDHDTGANAYHTDTRGDARYVHD</sequence>
<protein>
    <submittedName>
        <fullName evidence="2">Uncharacterized protein</fullName>
    </submittedName>
</protein>
<proteinExistence type="predicted"/>
<dbReference type="EMBL" id="LAZR01021010">
    <property type="protein sequence ID" value="KKL86801.1"/>
    <property type="molecule type" value="Genomic_DNA"/>
</dbReference>
<accession>A0A0F9G8W1</accession>
<gene>
    <name evidence="2" type="ORF">LCGC14_1941060</name>
</gene>
<evidence type="ECO:0000256" key="1">
    <source>
        <dbReference type="SAM" id="MobiDB-lite"/>
    </source>
</evidence>
<name>A0A0F9G8W1_9ZZZZ</name>
<dbReference type="Gene3D" id="1.10.3210.10">
    <property type="entry name" value="Hypothetical protein af1432"/>
    <property type="match status" value="1"/>
</dbReference>
<evidence type="ECO:0000313" key="2">
    <source>
        <dbReference type="EMBL" id="KKL86801.1"/>
    </source>
</evidence>